<keyword evidence="2" id="KW-1185">Reference proteome</keyword>
<evidence type="ECO:0000313" key="2">
    <source>
        <dbReference type="Proteomes" id="UP000557509"/>
    </source>
</evidence>
<gene>
    <name evidence="1" type="ORF">TGRH88_000430</name>
</gene>
<reference evidence="1 2" key="1">
    <citation type="submission" date="2020-03" db="EMBL/GenBank/DDBJ databases">
        <title>Genome sequence of Toxoplasma gondii RH-88 strain.</title>
        <authorList>
            <person name="Lorenzi H.A."/>
            <person name="Venepally P."/>
            <person name="Rozenberg A."/>
            <person name="Sibley D."/>
        </authorList>
    </citation>
    <scope>NUCLEOTIDE SEQUENCE [LARGE SCALE GENOMIC DNA]</scope>
    <source>
        <strain evidence="1 2">RH-88</strain>
    </source>
</reference>
<name>A0A7J6KGK7_TOXGO</name>
<protein>
    <submittedName>
        <fullName evidence="1">Uncharacterized protein</fullName>
    </submittedName>
</protein>
<comment type="caution">
    <text evidence="1">The sequence shown here is derived from an EMBL/GenBank/DDBJ whole genome shotgun (WGS) entry which is preliminary data.</text>
</comment>
<dbReference type="Proteomes" id="UP000557509">
    <property type="component" value="Unassembled WGS sequence"/>
</dbReference>
<sequence>MSRDVLLLRRTDANTIPPCRSREERAVLATGVSGCVAEITKDGVGAVSVFLSIKEVPADSRGYLVSLFKSIVF</sequence>
<accession>A0A7J6KGK7</accession>
<dbReference type="EMBL" id="JAAUHK010000187">
    <property type="protein sequence ID" value="KAF4645556.1"/>
    <property type="molecule type" value="Genomic_DNA"/>
</dbReference>
<dbReference type="AlphaFoldDB" id="A0A7J6KGK7"/>
<proteinExistence type="predicted"/>
<evidence type="ECO:0000313" key="1">
    <source>
        <dbReference type="EMBL" id="KAF4645556.1"/>
    </source>
</evidence>
<organism evidence="1 2">
    <name type="scientific">Toxoplasma gondii</name>
    <dbReference type="NCBI Taxonomy" id="5811"/>
    <lineage>
        <taxon>Eukaryota</taxon>
        <taxon>Sar</taxon>
        <taxon>Alveolata</taxon>
        <taxon>Apicomplexa</taxon>
        <taxon>Conoidasida</taxon>
        <taxon>Coccidia</taxon>
        <taxon>Eucoccidiorida</taxon>
        <taxon>Eimeriorina</taxon>
        <taxon>Sarcocystidae</taxon>
        <taxon>Toxoplasma</taxon>
    </lineage>
</organism>